<keyword evidence="5" id="KW-0812">Transmembrane</keyword>
<evidence type="ECO:0000256" key="6">
    <source>
        <dbReference type="SAM" id="SignalP"/>
    </source>
</evidence>
<keyword evidence="2 6" id="KW-0732">Signal</keyword>
<dbReference type="KEGG" id="pfy:PFICI_14545"/>
<keyword evidence="3" id="KW-0325">Glycoprotein</keyword>
<dbReference type="GO" id="GO:0009986">
    <property type="term" value="C:cell surface"/>
    <property type="evidence" value="ECO:0007669"/>
    <property type="project" value="TreeGrafter"/>
</dbReference>
<feature type="compositionally biased region" description="Low complexity" evidence="4">
    <location>
        <begin position="269"/>
        <end position="285"/>
    </location>
</feature>
<evidence type="ECO:0000256" key="2">
    <source>
        <dbReference type="ARBA" id="ARBA00022729"/>
    </source>
</evidence>
<dbReference type="EMBL" id="KI912121">
    <property type="protein sequence ID" value="ETS73599.1"/>
    <property type="molecule type" value="Genomic_DNA"/>
</dbReference>
<reference evidence="8" key="1">
    <citation type="journal article" date="2015" name="BMC Genomics">
        <title>Genomic and transcriptomic analysis of the endophytic fungus Pestalotiopsis fici reveals its lifestyle and high potential for synthesis of natural products.</title>
        <authorList>
            <person name="Wang X."/>
            <person name="Zhang X."/>
            <person name="Liu L."/>
            <person name="Xiang M."/>
            <person name="Wang W."/>
            <person name="Sun X."/>
            <person name="Che Y."/>
            <person name="Guo L."/>
            <person name="Liu G."/>
            <person name="Guo L."/>
            <person name="Wang C."/>
            <person name="Yin W.B."/>
            <person name="Stadler M."/>
            <person name="Zhang X."/>
            <person name="Liu X."/>
        </authorList>
    </citation>
    <scope>NUCLEOTIDE SEQUENCE [LARGE SCALE GENOMIC DNA]</scope>
    <source>
        <strain evidence="8">W106-1 / CGMCC3.15140</strain>
    </source>
</reference>
<feature type="region of interest" description="Disordered" evidence="4">
    <location>
        <begin position="261"/>
        <end position="285"/>
    </location>
</feature>
<evidence type="ECO:0000256" key="1">
    <source>
        <dbReference type="ARBA" id="ARBA00004196"/>
    </source>
</evidence>
<dbReference type="SUPFAM" id="SSF52058">
    <property type="entry name" value="L domain-like"/>
    <property type="match status" value="2"/>
</dbReference>
<keyword evidence="5" id="KW-1133">Transmembrane helix</keyword>
<evidence type="ECO:0008006" key="9">
    <source>
        <dbReference type="Google" id="ProtNLM"/>
    </source>
</evidence>
<dbReference type="OrthoDB" id="536881at2759"/>
<feature type="compositionally biased region" description="Basic and acidic residues" evidence="4">
    <location>
        <begin position="330"/>
        <end position="346"/>
    </location>
</feature>
<protein>
    <recommendedName>
        <fullName evidence="9">Receptor L-domain domain-containing protein</fullName>
    </recommendedName>
</protein>
<dbReference type="InterPro" id="IPR051648">
    <property type="entry name" value="CWI-Assembly_Regulator"/>
</dbReference>
<organism evidence="7 8">
    <name type="scientific">Pestalotiopsis fici (strain W106-1 / CGMCC3.15140)</name>
    <dbReference type="NCBI Taxonomy" id="1229662"/>
    <lineage>
        <taxon>Eukaryota</taxon>
        <taxon>Fungi</taxon>
        <taxon>Dikarya</taxon>
        <taxon>Ascomycota</taxon>
        <taxon>Pezizomycotina</taxon>
        <taxon>Sordariomycetes</taxon>
        <taxon>Xylariomycetidae</taxon>
        <taxon>Amphisphaeriales</taxon>
        <taxon>Sporocadaceae</taxon>
        <taxon>Pestalotiopsis</taxon>
    </lineage>
</organism>
<evidence type="ECO:0000256" key="3">
    <source>
        <dbReference type="ARBA" id="ARBA00023180"/>
    </source>
</evidence>
<accession>W3WII5</accession>
<dbReference type="HOGENOM" id="CLU_649079_0_0_1"/>
<dbReference type="PANTHER" id="PTHR31018:SF3">
    <property type="entry name" value="RECEPTOR PROTEIN-TYROSINE KINASE"/>
    <property type="match status" value="1"/>
</dbReference>
<comment type="subcellular location">
    <subcellularLocation>
        <location evidence="1">Cell envelope</location>
    </subcellularLocation>
</comment>
<feature type="signal peptide" evidence="6">
    <location>
        <begin position="1"/>
        <end position="18"/>
    </location>
</feature>
<keyword evidence="5" id="KW-0472">Membrane</keyword>
<dbReference type="RefSeq" id="XP_007841317.1">
    <property type="nucleotide sequence ID" value="XM_007843126.1"/>
</dbReference>
<dbReference type="PANTHER" id="PTHR31018">
    <property type="entry name" value="SPORULATION-SPECIFIC PROTEIN-RELATED"/>
    <property type="match status" value="1"/>
</dbReference>
<evidence type="ECO:0000256" key="5">
    <source>
        <dbReference type="SAM" id="Phobius"/>
    </source>
</evidence>
<dbReference type="InParanoid" id="W3WII5"/>
<dbReference type="GO" id="GO:0031505">
    <property type="term" value="P:fungal-type cell wall organization"/>
    <property type="evidence" value="ECO:0007669"/>
    <property type="project" value="TreeGrafter"/>
</dbReference>
<dbReference type="GO" id="GO:0009277">
    <property type="term" value="C:fungal-type cell wall"/>
    <property type="evidence" value="ECO:0007669"/>
    <property type="project" value="TreeGrafter"/>
</dbReference>
<feature type="transmembrane region" description="Helical" evidence="5">
    <location>
        <begin position="297"/>
        <end position="322"/>
    </location>
</feature>
<dbReference type="AlphaFoldDB" id="W3WII5"/>
<evidence type="ECO:0000313" key="8">
    <source>
        <dbReference type="Proteomes" id="UP000030651"/>
    </source>
</evidence>
<evidence type="ECO:0000256" key="4">
    <source>
        <dbReference type="SAM" id="MobiDB-lite"/>
    </source>
</evidence>
<proteinExistence type="predicted"/>
<feature type="region of interest" description="Disordered" evidence="4">
    <location>
        <begin position="328"/>
        <end position="388"/>
    </location>
</feature>
<feature type="chain" id="PRO_5004833554" description="Receptor L-domain domain-containing protein" evidence="6">
    <location>
        <begin position="19"/>
        <end position="423"/>
    </location>
</feature>
<dbReference type="Proteomes" id="UP000030651">
    <property type="component" value="Unassembled WGS sequence"/>
</dbReference>
<keyword evidence="8" id="KW-1185">Reference proteome</keyword>
<sequence length="423" mass="44285">MLLRAVALAIHLAGLAYAECGKSIFSDDGKIQYLDGCADSSYAANVTVQPGVTRLDISNITAVANLDCRDNTELTSISASELQSVYGNVTFSNVSSLSYIDLPKLYTAGNVVLENVKSINIPELYAVDSMRIANTSVQYLTLILKDIQTGTVEISDNDQLAQLNFPSLTSVIGGLVLDNNAILHDLSSSFPDLATINGNVEIVGNITGLTLPALAEVRGTLIVNGSEALQSDCNTLDAAMSDGAQLSGQYECVASDAWADSDATGSGDATETGSSMTSGTATSAAAASGGSSGGLSFAASVGILFGVLAVGIAGLIVALILLRRKKQEKKKQERETSRSLQDEKPILDTPDPWAKAEMSGESAFSELSAEPAAPPELHGDETFKGDKSPIYEMDGSIYEMEGSVYEIPGIFEMPAEEVARGPI</sequence>
<gene>
    <name evidence="7" type="ORF">PFICI_14545</name>
</gene>
<name>W3WII5_PESFW</name>
<evidence type="ECO:0000313" key="7">
    <source>
        <dbReference type="EMBL" id="ETS73599.1"/>
    </source>
</evidence>
<dbReference type="GeneID" id="19279558"/>
<feature type="compositionally biased region" description="Basic and acidic residues" evidence="4">
    <location>
        <begin position="377"/>
        <end position="388"/>
    </location>
</feature>
<dbReference type="GO" id="GO:0005886">
    <property type="term" value="C:plasma membrane"/>
    <property type="evidence" value="ECO:0007669"/>
    <property type="project" value="TreeGrafter"/>
</dbReference>